<feature type="coiled-coil region" evidence="1">
    <location>
        <begin position="372"/>
        <end position="399"/>
    </location>
</feature>
<evidence type="ECO:0000313" key="3">
    <source>
        <dbReference type="Proteomes" id="UP000664534"/>
    </source>
</evidence>
<proteinExistence type="predicted"/>
<dbReference type="EMBL" id="CAJPDT010000130">
    <property type="protein sequence ID" value="CAF9940409.1"/>
    <property type="molecule type" value="Genomic_DNA"/>
</dbReference>
<accession>A0A8H3J4F9</accession>
<name>A0A8H3J4F9_9LECA</name>
<gene>
    <name evidence="2" type="ORF">IMSHALPRED_002017</name>
</gene>
<comment type="caution">
    <text evidence="2">The sequence shown here is derived from an EMBL/GenBank/DDBJ whole genome shotgun (WGS) entry which is preliminary data.</text>
</comment>
<organism evidence="2 3">
    <name type="scientific">Imshaugia aleurites</name>
    <dbReference type="NCBI Taxonomy" id="172621"/>
    <lineage>
        <taxon>Eukaryota</taxon>
        <taxon>Fungi</taxon>
        <taxon>Dikarya</taxon>
        <taxon>Ascomycota</taxon>
        <taxon>Pezizomycotina</taxon>
        <taxon>Lecanoromycetes</taxon>
        <taxon>OSLEUM clade</taxon>
        <taxon>Lecanoromycetidae</taxon>
        <taxon>Lecanorales</taxon>
        <taxon>Lecanorineae</taxon>
        <taxon>Parmeliaceae</taxon>
        <taxon>Imshaugia</taxon>
    </lineage>
</organism>
<keyword evidence="1" id="KW-0175">Coiled coil</keyword>
<evidence type="ECO:0000256" key="1">
    <source>
        <dbReference type="SAM" id="Coils"/>
    </source>
</evidence>
<protein>
    <submittedName>
        <fullName evidence="2">Uncharacterized protein</fullName>
    </submittedName>
</protein>
<evidence type="ECO:0000313" key="2">
    <source>
        <dbReference type="EMBL" id="CAF9940409.1"/>
    </source>
</evidence>
<sequence length="645" mass="71461">MLKSNNREPLNQYLATLNPHRVGFPYAPLPLPHHNEPVFRSNDPLFNKQVDDHHSQIIQILDSKTGLSWRDIIPSLQWRSPDGSNKRRTLTIPIIEKLEQSRALEMAKTIHNLLNSTLNLDVQVEIADSKGCDFREITDQLLSDEDKQNYHLIERYLLHTLDQQLPSSWLDFGLFLCKDPAPKEKTKSPLIIIFVQEDSAADWNTVAAEITRALKGRFEWRFQPGCHIPLSPLRTADGIRKDGEFSSQVESGSSISCAADPSCQGTVGIFVDLEVPDKAASIYGMSSGIHKAVIACHHCIAPIDGSPADPGPMYKKGFSISSGHNAARSVSYPGKLDRSASTAYLDSKIKELTENIEQQKNLGQSSLSYDEKSEIAQTIEDLESEKLRMKETLARCQALFRSGSIGTVLVSSGIYVSDYECNLMTRAPQPPSDGIVASTFDDSCSRHHRHHLHDFAVISLNEDIRAVNVAPPHNLGLGSVRTIYRTGSPEIDSVVDKLGGASDGTQGTVKDYKLVNRSVDFPKSSLVNGESVQSTQIRFRAWRIISQDQSSPFSKPGDSSAGVNDKEMRLIGQLHSGFYNGLSVPVTYMNAIDDVFRDVEEAMPGIHIRLSIPEPSLLKSIAGGLGRFLERWCREPKPMNGSDYV</sequence>
<dbReference type="Proteomes" id="UP000664534">
    <property type="component" value="Unassembled WGS sequence"/>
</dbReference>
<keyword evidence="3" id="KW-1185">Reference proteome</keyword>
<dbReference type="AlphaFoldDB" id="A0A8H3J4F9"/>
<dbReference type="OrthoDB" id="10417980at2759"/>
<reference evidence="2" key="1">
    <citation type="submission" date="2021-03" db="EMBL/GenBank/DDBJ databases">
        <authorList>
            <person name="Tagirdzhanova G."/>
        </authorList>
    </citation>
    <scope>NUCLEOTIDE SEQUENCE</scope>
</reference>